<evidence type="ECO:0000256" key="9">
    <source>
        <dbReference type="ARBA" id="ARBA00023136"/>
    </source>
</evidence>
<comment type="caution">
    <text evidence="12">The sequence shown here is derived from an EMBL/GenBank/DDBJ whole genome shotgun (WGS) entry which is preliminary data.</text>
</comment>
<keyword evidence="6 11" id="KW-0812">Transmembrane</keyword>
<name>A0A9W7H865_HIBTR</name>
<evidence type="ECO:0000313" key="12">
    <source>
        <dbReference type="EMBL" id="GMI72720.1"/>
    </source>
</evidence>
<gene>
    <name evidence="12" type="ORF">HRI_000941300</name>
</gene>
<dbReference type="InterPro" id="IPR038665">
    <property type="entry name" value="Voltage-dep_anion_channel_sf"/>
</dbReference>
<evidence type="ECO:0000313" key="13">
    <source>
        <dbReference type="Proteomes" id="UP001165190"/>
    </source>
</evidence>
<feature type="transmembrane region" description="Helical" evidence="11">
    <location>
        <begin position="133"/>
        <end position="152"/>
    </location>
</feature>
<evidence type="ECO:0000256" key="5">
    <source>
        <dbReference type="ARBA" id="ARBA00022475"/>
    </source>
</evidence>
<comment type="function">
    <text evidence="10">Slow, weak voltage-dependent S-type anion efflux channel involved in maintenance of anion homeostasis.</text>
</comment>
<feature type="transmembrane region" description="Helical" evidence="11">
    <location>
        <begin position="251"/>
        <end position="271"/>
    </location>
</feature>
<keyword evidence="9 11" id="KW-0472">Membrane</keyword>
<comment type="similarity">
    <text evidence="2">Belongs to the SLAC1 S-type anion channel family.</text>
</comment>
<dbReference type="AlphaFoldDB" id="A0A9W7H865"/>
<dbReference type="OrthoDB" id="1867618at2759"/>
<reference evidence="12" key="1">
    <citation type="submission" date="2023-05" db="EMBL/GenBank/DDBJ databases">
        <title>Genome and transcriptome analyses reveal genes involved in the formation of fine ridges on petal epidermal cells in Hibiscus trionum.</title>
        <authorList>
            <person name="Koshimizu S."/>
            <person name="Masuda S."/>
            <person name="Ishii T."/>
            <person name="Shirasu K."/>
            <person name="Hoshino A."/>
            <person name="Arita M."/>
        </authorList>
    </citation>
    <scope>NUCLEOTIDE SEQUENCE</scope>
    <source>
        <strain evidence="12">Hamamatsu line</strain>
    </source>
</reference>
<keyword evidence="4" id="KW-0813">Transport</keyword>
<feature type="transmembrane region" description="Helical" evidence="11">
    <location>
        <begin position="91"/>
        <end position="112"/>
    </location>
</feature>
<comment type="subcellular location">
    <subcellularLocation>
        <location evidence="1">Cell membrane</location>
        <topology evidence="1">Multi-pass membrane protein</topology>
    </subcellularLocation>
</comment>
<dbReference type="GO" id="GO:0008308">
    <property type="term" value="F:voltage-gated monoatomic anion channel activity"/>
    <property type="evidence" value="ECO:0007669"/>
    <property type="project" value="InterPro"/>
</dbReference>
<evidence type="ECO:0000256" key="3">
    <source>
        <dbReference type="ARBA" id="ARBA00011233"/>
    </source>
</evidence>
<feature type="transmembrane region" description="Helical" evidence="11">
    <location>
        <begin position="313"/>
        <end position="331"/>
    </location>
</feature>
<dbReference type="EMBL" id="BSYR01000010">
    <property type="protein sequence ID" value="GMI72720.1"/>
    <property type="molecule type" value="Genomic_DNA"/>
</dbReference>
<dbReference type="GO" id="GO:0005886">
    <property type="term" value="C:plasma membrane"/>
    <property type="evidence" value="ECO:0007669"/>
    <property type="project" value="UniProtKB-SubCell"/>
</dbReference>
<feature type="transmembrane region" description="Helical" evidence="11">
    <location>
        <begin position="337"/>
        <end position="360"/>
    </location>
</feature>
<dbReference type="Gene3D" id="1.50.10.150">
    <property type="entry name" value="Voltage-dependent anion channel"/>
    <property type="match status" value="1"/>
</dbReference>
<dbReference type="PANTHER" id="PTHR31269:SF60">
    <property type="entry name" value="S-TYPE ANION CHANNEL SLAH1"/>
    <property type="match status" value="1"/>
</dbReference>
<feature type="transmembrane region" description="Helical" evidence="11">
    <location>
        <begin position="191"/>
        <end position="212"/>
    </location>
</feature>
<keyword evidence="8" id="KW-0406">Ion transport</keyword>
<dbReference type="CDD" id="cd09323">
    <property type="entry name" value="TDT_SLAC1_like"/>
    <property type="match status" value="1"/>
</dbReference>
<evidence type="ECO:0000256" key="4">
    <source>
        <dbReference type="ARBA" id="ARBA00022448"/>
    </source>
</evidence>
<keyword evidence="7 11" id="KW-1133">Transmembrane helix</keyword>
<evidence type="ECO:0000256" key="11">
    <source>
        <dbReference type="SAM" id="Phobius"/>
    </source>
</evidence>
<organism evidence="12 13">
    <name type="scientific">Hibiscus trionum</name>
    <name type="common">Flower of an hour</name>
    <dbReference type="NCBI Taxonomy" id="183268"/>
    <lineage>
        <taxon>Eukaryota</taxon>
        <taxon>Viridiplantae</taxon>
        <taxon>Streptophyta</taxon>
        <taxon>Embryophyta</taxon>
        <taxon>Tracheophyta</taxon>
        <taxon>Spermatophyta</taxon>
        <taxon>Magnoliopsida</taxon>
        <taxon>eudicotyledons</taxon>
        <taxon>Gunneridae</taxon>
        <taxon>Pentapetalae</taxon>
        <taxon>rosids</taxon>
        <taxon>malvids</taxon>
        <taxon>Malvales</taxon>
        <taxon>Malvaceae</taxon>
        <taxon>Malvoideae</taxon>
        <taxon>Hibiscus</taxon>
    </lineage>
</organism>
<protein>
    <submittedName>
        <fullName evidence="12">SLAC1 homologue 1</fullName>
    </submittedName>
</protein>
<evidence type="ECO:0000256" key="7">
    <source>
        <dbReference type="ARBA" id="ARBA00022989"/>
    </source>
</evidence>
<evidence type="ECO:0000256" key="2">
    <source>
        <dbReference type="ARBA" id="ARBA00007808"/>
    </source>
</evidence>
<evidence type="ECO:0000256" key="6">
    <source>
        <dbReference type="ARBA" id="ARBA00022692"/>
    </source>
</evidence>
<evidence type="ECO:0000256" key="10">
    <source>
        <dbReference type="ARBA" id="ARBA00054248"/>
    </source>
</evidence>
<keyword evidence="13" id="KW-1185">Reference proteome</keyword>
<dbReference type="PANTHER" id="PTHR31269">
    <property type="entry name" value="S-TYPE ANION CHANNEL SLAH3"/>
    <property type="match status" value="1"/>
</dbReference>
<accession>A0A9W7H865</accession>
<dbReference type="InterPro" id="IPR004695">
    <property type="entry name" value="SLAC1/Mae1/Ssu1/TehA"/>
</dbReference>
<dbReference type="Proteomes" id="UP001165190">
    <property type="component" value="Unassembled WGS sequence"/>
</dbReference>
<sequence length="387" mass="43994">MEEIECKPSTHEVVIEASISRIGRPEKNNNGNGVREAPYPSCSDVLTRIHAGYFRISISLGSQALLWKVLTQPNGVSRDVLHVFSSLPSTVYVFLWCLAVLTHVSLSFVYVLRCYFHFRLVKAEFLHHIGVNYLYAPWISWLILLQSAPVLLPNTSLLYLILCWTFIVPLVMLDVKIYGQWFTTEKRFLSVMANPTSQISVIGNLVATRAAAEMGWKESAVCMWSLGMVHYLVLFVTLYQRLSGRNSLPMILRPTFFLFFAAPSMASLAWNSITGDFDYTSKMLFFFSLFLFVSLVCRPFLFKKSMKKFNVAWWAYSFPVTFIALAAVQYAREVKSHVATLLMLVLSVTSVLVFLGLMMLTAANTYWLLRDTDDPILNISKKSKFAA</sequence>
<dbReference type="FunFam" id="1.50.10.150:FF:000003">
    <property type="entry name" value="S-type anion channel SLAH1"/>
    <property type="match status" value="1"/>
</dbReference>
<feature type="transmembrane region" description="Helical" evidence="11">
    <location>
        <begin position="283"/>
        <end position="301"/>
    </location>
</feature>
<dbReference type="GO" id="GO:0006873">
    <property type="term" value="P:intracellular monoatomic ion homeostasis"/>
    <property type="evidence" value="ECO:0007669"/>
    <property type="project" value="InterPro"/>
</dbReference>
<proteinExistence type="inferred from homology"/>
<keyword evidence="5" id="KW-1003">Cell membrane</keyword>
<dbReference type="Pfam" id="PF03595">
    <property type="entry name" value="SLAC1"/>
    <property type="match status" value="1"/>
</dbReference>
<evidence type="ECO:0000256" key="8">
    <source>
        <dbReference type="ARBA" id="ARBA00023065"/>
    </source>
</evidence>
<comment type="subunit">
    <text evidence="3">Homotrimer.</text>
</comment>
<feature type="transmembrane region" description="Helical" evidence="11">
    <location>
        <begin position="218"/>
        <end position="239"/>
    </location>
</feature>
<feature type="transmembrane region" description="Helical" evidence="11">
    <location>
        <begin position="158"/>
        <end position="179"/>
    </location>
</feature>
<dbReference type="InterPro" id="IPR030183">
    <property type="entry name" value="SLAC/SLAH"/>
</dbReference>
<evidence type="ECO:0000256" key="1">
    <source>
        <dbReference type="ARBA" id="ARBA00004651"/>
    </source>
</evidence>